<keyword evidence="2 3" id="KW-0143">Chaperone</keyword>
<evidence type="ECO:0000313" key="5">
    <source>
        <dbReference type="Proteomes" id="UP001239167"/>
    </source>
</evidence>
<keyword evidence="3" id="KW-0996">Nickel insertion</keyword>
<comment type="subunit">
    <text evidence="3">UreD, UreF and UreG form a complex that acts as a GTP-hydrolysis-dependent molecular chaperone, activating the urease apoprotein by helping to assemble the nickel containing metallocenter of UreC. The UreE protein probably delivers the nickel.</text>
</comment>
<protein>
    <recommendedName>
        <fullName evidence="3">Urease accessory protein UreD</fullName>
    </recommendedName>
</protein>
<comment type="function">
    <text evidence="3">Required for maturation of urease via the functional incorporation of the urease nickel metallocenter.</text>
</comment>
<evidence type="ECO:0000256" key="1">
    <source>
        <dbReference type="ARBA" id="ARBA00007177"/>
    </source>
</evidence>
<comment type="caution">
    <text evidence="4">The sequence shown here is derived from an EMBL/GenBank/DDBJ whole genome shotgun (WGS) entry which is preliminary data.</text>
</comment>
<organism evidence="4 5">
    <name type="scientific">Pectinatus haikarae</name>
    <dbReference type="NCBI Taxonomy" id="349096"/>
    <lineage>
        <taxon>Bacteria</taxon>
        <taxon>Bacillati</taxon>
        <taxon>Bacillota</taxon>
        <taxon>Negativicutes</taxon>
        <taxon>Selenomonadales</taxon>
        <taxon>Selenomonadaceae</taxon>
        <taxon>Pectinatus</taxon>
    </lineage>
</organism>
<dbReference type="EMBL" id="JAUSUE010000002">
    <property type="protein sequence ID" value="MDQ0202722.1"/>
    <property type="molecule type" value="Genomic_DNA"/>
</dbReference>
<gene>
    <name evidence="3" type="primary">ureD</name>
    <name evidence="4" type="ORF">J2S01_000415</name>
</gene>
<keyword evidence="5" id="KW-1185">Reference proteome</keyword>
<accession>A0ABT9Y695</accession>
<dbReference type="PANTHER" id="PTHR33643">
    <property type="entry name" value="UREASE ACCESSORY PROTEIN D"/>
    <property type="match status" value="1"/>
</dbReference>
<proteinExistence type="inferred from homology"/>
<dbReference type="Pfam" id="PF01774">
    <property type="entry name" value="UreD"/>
    <property type="match status" value="1"/>
</dbReference>
<evidence type="ECO:0000256" key="3">
    <source>
        <dbReference type="HAMAP-Rule" id="MF_01384"/>
    </source>
</evidence>
<comment type="similarity">
    <text evidence="1 3">Belongs to the UreD family.</text>
</comment>
<evidence type="ECO:0000313" key="4">
    <source>
        <dbReference type="EMBL" id="MDQ0202722.1"/>
    </source>
</evidence>
<keyword evidence="3" id="KW-0963">Cytoplasm</keyword>
<evidence type="ECO:0000256" key="2">
    <source>
        <dbReference type="ARBA" id="ARBA00023186"/>
    </source>
</evidence>
<dbReference type="RefSeq" id="WP_307222643.1">
    <property type="nucleotide sequence ID" value="NZ_CP116940.1"/>
</dbReference>
<dbReference type="HAMAP" id="MF_01384">
    <property type="entry name" value="UreD"/>
    <property type="match status" value="1"/>
</dbReference>
<sequence>MPEQKPSGSAYGKISHLNLKFCRQQKKTILEDVYFTAPFKVMQPFLSNTAARFMILSASAGIMAGDRQDIDIYLKKGTTVELTAQSYEKIHKMIDGEGRRSTTITLEKDTLLFYVPQPVIPFADSAFTSDTVIHLTDNTSKLFFSEILSSGRTAYDERFLYKKYSASVKIYEGNDICYFENSRYLPAQQNLNGFGSYEGYTHLATILLFNFTVADSSLTEKIRQLLDMHKELDGGVSCTENKYLCIKSFASSGQSLVNFIDSIKKLLKIDQV</sequence>
<comment type="subcellular location">
    <subcellularLocation>
        <location evidence="3">Cytoplasm</location>
    </subcellularLocation>
</comment>
<name>A0ABT9Y695_9FIRM</name>
<reference evidence="4 5" key="1">
    <citation type="submission" date="2023-07" db="EMBL/GenBank/DDBJ databases">
        <title>Genomic Encyclopedia of Type Strains, Phase IV (KMG-IV): sequencing the most valuable type-strain genomes for metagenomic binning, comparative biology and taxonomic classification.</title>
        <authorList>
            <person name="Goeker M."/>
        </authorList>
    </citation>
    <scope>NUCLEOTIDE SEQUENCE [LARGE SCALE GENOMIC DNA]</scope>
    <source>
        <strain evidence="4 5">DSM 16980</strain>
    </source>
</reference>
<dbReference type="Proteomes" id="UP001239167">
    <property type="component" value="Unassembled WGS sequence"/>
</dbReference>
<dbReference type="PANTHER" id="PTHR33643:SF1">
    <property type="entry name" value="UREASE ACCESSORY PROTEIN D"/>
    <property type="match status" value="1"/>
</dbReference>
<dbReference type="InterPro" id="IPR002669">
    <property type="entry name" value="UreD"/>
</dbReference>